<name>A0A101SKZ7_9ACTN</name>
<protein>
    <submittedName>
        <fullName evidence="2">Uncharacterized protein</fullName>
    </submittedName>
</protein>
<organism evidence="2 3">
    <name type="scientific">Streptomyces griseoruber</name>
    <dbReference type="NCBI Taxonomy" id="1943"/>
    <lineage>
        <taxon>Bacteria</taxon>
        <taxon>Bacillati</taxon>
        <taxon>Actinomycetota</taxon>
        <taxon>Actinomycetes</taxon>
        <taxon>Kitasatosporales</taxon>
        <taxon>Streptomycetaceae</taxon>
        <taxon>Streptomyces</taxon>
    </lineage>
</organism>
<dbReference type="InterPro" id="IPR006311">
    <property type="entry name" value="TAT_signal"/>
</dbReference>
<comment type="caution">
    <text evidence="2">The sequence shown here is derived from an EMBL/GenBank/DDBJ whole genome shotgun (WGS) entry which is preliminary data.</text>
</comment>
<dbReference type="Proteomes" id="UP000052982">
    <property type="component" value="Unassembled WGS sequence"/>
</dbReference>
<gene>
    <name evidence="2" type="ORF">AQJ64_41080</name>
</gene>
<feature type="chain" id="PRO_5007106320" evidence="1">
    <location>
        <begin position="30"/>
        <end position="194"/>
    </location>
</feature>
<evidence type="ECO:0000256" key="1">
    <source>
        <dbReference type="SAM" id="SignalP"/>
    </source>
</evidence>
<dbReference type="RefSeq" id="WP_055632814.1">
    <property type="nucleotide sequence ID" value="NZ_JBIRRP010000032.1"/>
</dbReference>
<sequence length="194" mass="20792">MKTTVSQRTALVVAAGVMGAATLATPATAATATYDCRYGAVTATDLAGSAVPTTRRTGVALHARIRVHNTENVKLTRATYVFALGNLMKNRGPAPLVQWRVGTGHWHKASLHWNSRTNGSLPLWNSTALSLGTIPAKGNVVTSLSVTFPRKSVKAVYYDFLDFHSVGCGTTRLNWYTGNGFSYWPLTGTPGRPV</sequence>
<dbReference type="PROSITE" id="PS51318">
    <property type="entry name" value="TAT"/>
    <property type="match status" value="1"/>
</dbReference>
<dbReference type="AlphaFoldDB" id="A0A101SKZ7"/>
<evidence type="ECO:0000313" key="2">
    <source>
        <dbReference type="EMBL" id="KUN75816.1"/>
    </source>
</evidence>
<dbReference type="EMBL" id="LMWW01000073">
    <property type="protein sequence ID" value="KUN75816.1"/>
    <property type="molecule type" value="Genomic_DNA"/>
</dbReference>
<evidence type="ECO:0000313" key="3">
    <source>
        <dbReference type="Proteomes" id="UP000052982"/>
    </source>
</evidence>
<reference evidence="2 3" key="1">
    <citation type="submission" date="2015-10" db="EMBL/GenBank/DDBJ databases">
        <title>Draft genome sequence of Streptomyces griseoruber DSM 40281, type strain for the species Streptomyces griseoruber.</title>
        <authorList>
            <person name="Ruckert C."/>
            <person name="Winkler A."/>
            <person name="Kalinowski J."/>
            <person name="Kampfer P."/>
            <person name="Glaeser S."/>
        </authorList>
    </citation>
    <scope>NUCLEOTIDE SEQUENCE [LARGE SCALE GENOMIC DNA]</scope>
    <source>
        <strain evidence="2 3">DSM 40281</strain>
    </source>
</reference>
<feature type="signal peptide" evidence="1">
    <location>
        <begin position="1"/>
        <end position="29"/>
    </location>
</feature>
<keyword evidence="3" id="KW-1185">Reference proteome</keyword>
<dbReference type="OrthoDB" id="4186288at2"/>
<proteinExistence type="predicted"/>
<keyword evidence="1" id="KW-0732">Signal</keyword>
<accession>A0A101SKZ7</accession>